<evidence type="ECO:0000313" key="3">
    <source>
        <dbReference type="Proteomes" id="UP000199515"/>
    </source>
</evidence>
<sequence>MTNAELLTAADVELMQDLAQRITATHPELVNGDASYGELAWNWGKGHAAQGAAWRKRLWFDGDSLVAWGWAQLPRSITRNDGVVKKITGAYLAHQVHPGHGELVDELIDWYEAETEGLERTVLAGAADEFALKRWLARGYEDDPEALGDTGSWTQLNERDLVDVEQPVLPAGYRFRTAGEAGPEAAVQAHVDAWAPSAYTAEAYEGVRRTAGYRGDLHVLVEAPDGTMACSAIMWLDEVNKTAEFEPVGTHPGYRRRGLARAMLLHGMLLARDAGATHMTVACLGAPGHPSARGLYYGVGFREFSRDAPLIKFPAAGPA</sequence>
<protein>
    <submittedName>
        <fullName evidence="2">Acetyltransferase (GNAT) family protein</fullName>
    </submittedName>
</protein>
<dbReference type="OrthoDB" id="3771710at2"/>
<feature type="domain" description="N-acetyltransferase" evidence="1">
    <location>
        <begin position="173"/>
        <end position="319"/>
    </location>
</feature>
<keyword evidence="3" id="KW-1185">Reference proteome</keyword>
<organism evidence="2 3">
    <name type="scientific">Amycolatopsis xylanica</name>
    <dbReference type="NCBI Taxonomy" id="589385"/>
    <lineage>
        <taxon>Bacteria</taxon>
        <taxon>Bacillati</taxon>
        <taxon>Actinomycetota</taxon>
        <taxon>Actinomycetes</taxon>
        <taxon>Pseudonocardiales</taxon>
        <taxon>Pseudonocardiaceae</taxon>
        <taxon>Amycolatopsis</taxon>
    </lineage>
</organism>
<dbReference type="GO" id="GO:0016747">
    <property type="term" value="F:acyltransferase activity, transferring groups other than amino-acyl groups"/>
    <property type="evidence" value="ECO:0007669"/>
    <property type="project" value="InterPro"/>
</dbReference>
<dbReference type="AlphaFoldDB" id="A0A1H3RHF1"/>
<dbReference type="InterPro" id="IPR000182">
    <property type="entry name" value="GNAT_dom"/>
</dbReference>
<dbReference type="EMBL" id="FNON01000011">
    <property type="protein sequence ID" value="SDZ25013.1"/>
    <property type="molecule type" value="Genomic_DNA"/>
</dbReference>
<dbReference type="Pfam" id="PF00583">
    <property type="entry name" value="Acetyltransf_1"/>
    <property type="match status" value="1"/>
</dbReference>
<evidence type="ECO:0000259" key="1">
    <source>
        <dbReference type="PROSITE" id="PS51186"/>
    </source>
</evidence>
<name>A0A1H3RHF1_9PSEU</name>
<dbReference type="CDD" id="cd04301">
    <property type="entry name" value="NAT_SF"/>
    <property type="match status" value="1"/>
</dbReference>
<dbReference type="RefSeq" id="WP_091297801.1">
    <property type="nucleotide sequence ID" value="NZ_FNON01000011.1"/>
</dbReference>
<reference evidence="2 3" key="1">
    <citation type="submission" date="2016-10" db="EMBL/GenBank/DDBJ databases">
        <authorList>
            <person name="de Groot N.N."/>
        </authorList>
    </citation>
    <scope>NUCLEOTIDE SEQUENCE [LARGE SCALE GENOMIC DNA]</scope>
    <source>
        <strain evidence="2 3">CPCC 202699</strain>
    </source>
</reference>
<dbReference type="PROSITE" id="PS51186">
    <property type="entry name" value="GNAT"/>
    <property type="match status" value="1"/>
</dbReference>
<accession>A0A1H3RHF1</accession>
<gene>
    <name evidence="2" type="ORF">SAMN05421504_11186</name>
</gene>
<dbReference type="Proteomes" id="UP000199515">
    <property type="component" value="Unassembled WGS sequence"/>
</dbReference>
<dbReference type="Gene3D" id="3.40.630.30">
    <property type="match status" value="1"/>
</dbReference>
<dbReference type="SUPFAM" id="SSF55729">
    <property type="entry name" value="Acyl-CoA N-acyltransferases (Nat)"/>
    <property type="match status" value="1"/>
</dbReference>
<keyword evidence="2" id="KW-0808">Transferase</keyword>
<evidence type="ECO:0000313" key="2">
    <source>
        <dbReference type="EMBL" id="SDZ25013.1"/>
    </source>
</evidence>
<dbReference type="STRING" id="589385.SAMN05421504_11186"/>
<dbReference type="InterPro" id="IPR016181">
    <property type="entry name" value="Acyl_CoA_acyltransferase"/>
</dbReference>
<proteinExistence type="predicted"/>